<evidence type="ECO:0000256" key="18">
    <source>
        <dbReference type="SAM" id="MobiDB-lite"/>
    </source>
</evidence>
<feature type="domain" description="PHD-type" evidence="23">
    <location>
        <begin position="1275"/>
        <end position="1375"/>
    </location>
</feature>
<dbReference type="GO" id="GO:0008270">
    <property type="term" value="F:zinc ion binding"/>
    <property type="evidence" value="ECO:0007669"/>
    <property type="project" value="UniProtKB-KW"/>
</dbReference>
<dbReference type="InterPro" id="IPR002857">
    <property type="entry name" value="Znf_CXXC"/>
</dbReference>
<dbReference type="Gene3D" id="2.170.270.10">
    <property type="entry name" value="SET domain"/>
    <property type="match status" value="1"/>
</dbReference>
<dbReference type="InterPro" id="IPR001214">
    <property type="entry name" value="SET_dom"/>
</dbReference>
<evidence type="ECO:0000256" key="5">
    <source>
        <dbReference type="ARBA" id="ARBA00022723"/>
    </source>
</evidence>
<dbReference type="CDD" id="cd19170">
    <property type="entry name" value="SET_KMT2A_2B"/>
    <property type="match status" value="1"/>
</dbReference>
<dbReference type="InterPro" id="IPR034732">
    <property type="entry name" value="EPHD"/>
</dbReference>
<evidence type="ECO:0000256" key="4">
    <source>
        <dbReference type="ARBA" id="ARBA00022691"/>
    </source>
</evidence>
<feature type="compositionally biased region" description="Basic and acidic residues" evidence="18">
    <location>
        <begin position="134"/>
        <end position="155"/>
    </location>
</feature>
<evidence type="ECO:0000256" key="17">
    <source>
        <dbReference type="PROSITE-ProRule" id="PRU00509"/>
    </source>
</evidence>
<keyword evidence="9" id="KW-0156">Chromatin regulator</keyword>
<evidence type="ECO:0000313" key="25">
    <source>
        <dbReference type="Proteomes" id="UP000264840"/>
    </source>
</evidence>
<dbReference type="InterPro" id="IPR011011">
    <property type="entry name" value="Znf_FYVE_PHD"/>
</dbReference>
<feature type="compositionally biased region" description="Basic and acidic residues" evidence="18">
    <location>
        <begin position="193"/>
        <end position="206"/>
    </location>
</feature>
<dbReference type="PROSITE" id="PS51805">
    <property type="entry name" value="EPHD"/>
    <property type="match status" value="1"/>
</dbReference>
<dbReference type="InterPro" id="IPR001965">
    <property type="entry name" value="Znf_PHD"/>
</dbReference>
<evidence type="ECO:0000259" key="23">
    <source>
        <dbReference type="PROSITE" id="PS51805"/>
    </source>
</evidence>
<keyword evidence="13" id="KW-0804">Transcription</keyword>
<dbReference type="PROSITE" id="PS51543">
    <property type="entry name" value="FYRC"/>
    <property type="match status" value="1"/>
</dbReference>
<dbReference type="GeneTree" id="ENSGT00940000163756"/>
<dbReference type="Proteomes" id="UP000264840">
    <property type="component" value="Unplaced"/>
</dbReference>
<feature type="region of interest" description="Disordered" evidence="18">
    <location>
        <begin position="2320"/>
        <end position="2341"/>
    </location>
</feature>
<feature type="region of interest" description="Disordered" evidence="18">
    <location>
        <begin position="134"/>
        <end position="397"/>
    </location>
</feature>
<dbReference type="GO" id="GO:0045893">
    <property type="term" value="P:positive regulation of DNA-templated transcription"/>
    <property type="evidence" value="ECO:0007669"/>
    <property type="project" value="TreeGrafter"/>
</dbReference>
<dbReference type="Pfam" id="PF02008">
    <property type="entry name" value="zf-CXXC"/>
    <property type="match status" value="1"/>
</dbReference>
<feature type="compositionally biased region" description="Low complexity" evidence="18">
    <location>
        <begin position="157"/>
        <end position="171"/>
    </location>
</feature>
<evidence type="ECO:0000256" key="10">
    <source>
        <dbReference type="ARBA" id="ARBA00023015"/>
    </source>
</evidence>
<dbReference type="GO" id="GO:0003677">
    <property type="term" value="F:DNA binding"/>
    <property type="evidence" value="ECO:0007669"/>
    <property type="project" value="UniProtKB-KW"/>
</dbReference>
<feature type="compositionally biased region" description="Acidic residues" evidence="18">
    <location>
        <begin position="2323"/>
        <end position="2334"/>
    </location>
</feature>
<feature type="region of interest" description="Disordered" evidence="18">
    <location>
        <begin position="684"/>
        <end position="713"/>
    </location>
</feature>
<keyword evidence="25" id="KW-1185">Reference proteome</keyword>
<feature type="region of interest" description="Disordered" evidence="18">
    <location>
        <begin position="527"/>
        <end position="551"/>
    </location>
</feature>
<feature type="domain" description="CXXC-type" evidence="22">
    <location>
        <begin position="781"/>
        <end position="829"/>
    </location>
</feature>
<feature type="compositionally biased region" description="Polar residues" evidence="18">
    <location>
        <begin position="1820"/>
        <end position="1840"/>
    </location>
</feature>
<organism evidence="24 25">
    <name type="scientific">Haplochromis burtoni</name>
    <name type="common">Burton's mouthbrooder</name>
    <name type="synonym">Chromis burtoni</name>
    <dbReference type="NCBI Taxonomy" id="8153"/>
    <lineage>
        <taxon>Eukaryota</taxon>
        <taxon>Metazoa</taxon>
        <taxon>Chordata</taxon>
        <taxon>Craniata</taxon>
        <taxon>Vertebrata</taxon>
        <taxon>Euteleostomi</taxon>
        <taxon>Actinopterygii</taxon>
        <taxon>Neopterygii</taxon>
        <taxon>Teleostei</taxon>
        <taxon>Neoteleostei</taxon>
        <taxon>Acanthomorphata</taxon>
        <taxon>Ovalentaria</taxon>
        <taxon>Cichlomorphae</taxon>
        <taxon>Cichliformes</taxon>
        <taxon>Cichlidae</taxon>
        <taxon>African cichlids</taxon>
        <taxon>Pseudocrenilabrinae</taxon>
        <taxon>Haplochromini</taxon>
        <taxon>Haplochromis</taxon>
    </lineage>
</organism>
<feature type="domain" description="Post-SET" evidence="21">
    <location>
        <begin position="2629"/>
        <end position="2645"/>
    </location>
</feature>
<dbReference type="SMART" id="SM00541">
    <property type="entry name" value="FYRN"/>
    <property type="match status" value="1"/>
</dbReference>
<keyword evidence="4" id="KW-0949">S-adenosyl-L-methionine</keyword>
<feature type="region of interest" description="Disordered" evidence="18">
    <location>
        <begin position="2176"/>
        <end position="2210"/>
    </location>
</feature>
<dbReference type="InterPro" id="IPR036427">
    <property type="entry name" value="Bromodomain-like_sf"/>
</dbReference>
<feature type="domain" description="PHD-type" evidence="19">
    <location>
        <begin position="1002"/>
        <end position="1055"/>
    </location>
</feature>
<evidence type="ECO:0000256" key="3">
    <source>
        <dbReference type="ARBA" id="ARBA00022679"/>
    </source>
</evidence>
<feature type="region of interest" description="Disordered" evidence="18">
    <location>
        <begin position="1474"/>
        <end position="1534"/>
    </location>
</feature>
<dbReference type="Gene3D" id="1.20.920.10">
    <property type="entry name" value="Bromodomain-like"/>
    <property type="match status" value="1"/>
</dbReference>
<evidence type="ECO:0000256" key="15">
    <source>
        <dbReference type="ARBA" id="ARBA00023620"/>
    </source>
</evidence>
<keyword evidence="3" id="KW-0808">Transferase</keyword>
<keyword evidence="14" id="KW-0539">Nucleus</keyword>
<evidence type="ECO:0000256" key="14">
    <source>
        <dbReference type="ARBA" id="ARBA00023242"/>
    </source>
</evidence>
<dbReference type="PROSITE" id="PS51542">
    <property type="entry name" value="FYRN"/>
    <property type="match status" value="1"/>
</dbReference>
<dbReference type="OMA" id="TEPHEDK"/>
<evidence type="ECO:0000259" key="22">
    <source>
        <dbReference type="PROSITE" id="PS51058"/>
    </source>
</evidence>
<feature type="compositionally biased region" description="Low complexity" evidence="18">
    <location>
        <begin position="1"/>
        <end position="25"/>
    </location>
</feature>
<feature type="region of interest" description="Disordered" evidence="18">
    <location>
        <begin position="1547"/>
        <end position="1625"/>
    </location>
</feature>
<dbReference type="SMART" id="SM00317">
    <property type="entry name" value="SET"/>
    <property type="match status" value="1"/>
</dbReference>
<reference evidence="24" key="2">
    <citation type="submission" date="2025-09" db="UniProtKB">
        <authorList>
            <consortium name="Ensembl"/>
        </authorList>
    </citation>
    <scope>IDENTIFICATION</scope>
</reference>
<dbReference type="PROSITE" id="PS50868">
    <property type="entry name" value="POST_SET"/>
    <property type="match status" value="1"/>
</dbReference>
<dbReference type="SUPFAM" id="SSF57903">
    <property type="entry name" value="FYVE/PHD zinc finger"/>
    <property type="match status" value="2"/>
</dbReference>
<dbReference type="SUPFAM" id="SSF82199">
    <property type="entry name" value="SET domain"/>
    <property type="match status" value="1"/>
</dbReference>
<evidence type="ECO:0000256" key="1">
    <source>
        <dbReference type="ARBA" id="ARBA00004123"/>
    </source>
</evidence>
<dbReference type="Gene3D" id="3.30.160.360">
    <property type="match status" value="2"/>
</dbReference>
<evidence type="ECO:0000256" key="12">
    <source>
        <dbReference type="ARBA" id="ARBA00023125"/>
    </source>
</evidence>
<evidence type="ECO:0000259" key="19">
    <source>
        <dbReference type="PROSITE" id="PS50016"/>
    </source>
</evidence>
<evidence type="ECO:0000256" key="16">
    <source>
        <dbReference type="ARBA" id="ARBA00049353"/>
    </source>
</evidence>
<dbReference type="FunFam" id="1.20.920.10:FF:000040">
    <property type="entry name" value="Histone-lysine N-methyltransferase"/>
    <property type="match status" value="1"/>
</dbReference>
<evidence type="ECO:0000256" key="9">
    <source>
        <dbReference type="ARBA" id="ARBA00022853"/>
    </source>
</evidence>
<dbReference type="PROSITE" id="PS50016">
    <property type="entry name" value="ZF_PHD_2"/>
    <property type="match status" value="2"/>
</dbReference>
<dbReference type="InterPro" id="IPR003888">
    <property type="entry name" value="FYrich_N"/>
</dbReference>
<feature type="compositionally biased region" description="Basic and acidic residues" evidence="18">
    <location>
        <begin position="217"/>
        <end position="232"/>
    </location>
</feature>
<dbReference type="SMART" id="SM00249">
    <property type="entry name" value="PHD"/>
    <property type="match status" value="3"/>
</dbReference>
<feature type="region of interest" description="Disordered" evidence="18">
    <location>
        <begin position="840"/>
        <end position="874"/>
    </location>
</feature>
<keyword evidence="8" id="KW-0862">Zinc</keyword>
<dbReference type="STRING" id="8153.ENSHBUP00000004403"/>
<dbReference type="Ensembl" id="ENSHBUT00000008769.1">
    <property type="protein sequence ID" value="ENSHBUP00000004403.1"/>
    <property type="gene ID" value="ENSHBUG00000005771.1"/>
</dbReference>
<feature type="compositionally biased region" description="Low complexity" evidence="18">
    <location>
        <begin position="1606"/>
        <end position="1624"/>
    </location>
</feature>
<keyword evidence="11" id="KW-0103">Bromodomain</keyword>
<dbReference type="InterPro" id="IPR046341">
    <property type="entry name" value="SET_dom_sf"/>
</dbReference>
<dbReference type="GO" id="GO:0140945">
    <property type="term" value="F:histone H3K4 monomethyltransferase activity"/>
    <property type="evidence" value="ECO:0007669"/>
    <property type="project" value="UniProtKB-EC"/>
</dbReference>
<feature type="region of interest" description="Disordered" evidence="18">
    <location>
        <begin position="1789"/>
        <end position="1898"/>
    </location>
</feature>
<evidence type="ECO:0000259" key="21">
    <source>
        <dbReference type="PROSITE" id="PS50868"/>
    </source>
</evidence>
<keyword evidence="7 17" id="KW-0863">Zinc-finger</keyword>
<keyword evidence="12" id="KW-0238">DNA-binding</keyword>
<sequence>MAAAGCGSATAAAVGGQGGTATARGRFPGRPWSSRSRLRSEKRWQLGRSGLEADDVTNGGPRPANLVLSLNEDQSHLRLLGIQESHKILGQAGYSSSGSEEVRSHTHPGVSIFISSSHILYVKSSEQMHDVSLEAKPAKDCKKGSKGKSTLDRQPAKSRASSAAPRITIKLVAKKKIKTVKEPQKKSAKKLKMKGDQDEPKTKDIEGDQILSAHVKLKAEPQEDEHGTEDKGGGTVPVRRRGRSALKTTEPVCQTSAKVVVSDQKSKEKESVDQPDSVKESGTVEPKSHAKKLKHKETAAGQGPEVNQLVTRRSNRVTNPLSKRATVSAPAAESLSTSDAVVAASKSEASRTVEAKPLAGSNRRRQSRRLNKNDTVPENQGLSLSETDNSANTSRKKKRRKFIWTLTLVKGGSQTARSSRVIKTPQRFMDDAGMSVLPRRNSPKKGLQLGLSLLKNSSFKWHLPEKSGKEVNTLDKTPENKGEDLFSLTPVDKPTELSTDLLDVQKKKSCPKFTKQTTHLKIYQRLKKPQLGLKSKNPTEPDGASKPLQPPVDLAEGLDDEAMSISLRQRDTSLEKDKSKLKIEDLDTPGVVRKVSVSTFDSSLTQSCKQDYTIDLKMACIASTGELQSVQNSGRCGGISLGSVEKGVPQRARLTGANKRMFNLLRKAKVQLIKIDQQKQLKSSGLLSGPVGARSQDMTSKRQRRKQRVQAGGPRIKHVCRAASVVLGQPRAMVPDDIPRLSALPLHERSGISPSAVTKDPKVTKVKKPSNFVKRKGLGPFGYRSRRCGVCKGCNHEDDCGKCINCLDKPKFGGPNTKRQCLVLTYQCHHCFLLGSSKRRRSSLSGGHSSNDEGNDSPSGLQSDGHSPSLRKQPKRVVKPRVYFDLVDYDSDLDDKALSSSASPARRRGVGPRFSQGKLILSDCLTQSSCFFCFLRIEDCALENVWNMSGLSILTSAPPMPPYVCFLCASKGQHEISKCPFLLFTSERPSEENKENWCCRRCKFCHVCGRKNRLSKVKTFYLSCLNCYHASCLGPNYPKQNKKRKAWVCMTCTRCKSCGVTPGKSWDTEWNHDKGLCPDCSKLYDQGNYCPICFKCYEDNDYDSQMMQCGTCNHWVHAKCEDLTDELYEILSSLPESVVYSCRPCSVTQPSAWRELLYIELRAGVEKVLACLLSSTLTQHLVTCSQCERSVDPDSGIEGKPACDLRAVGKKFDKGLYTTLKMFHEDVVQVVRKRLEQEEDLPEERRPTALARSYYLKLLEEVFNWFNSQDPKVWDPCTKDLPEAGRLLYLGQNEWAHVNCCLWSAEVFEEDNGSLLHVHSAVTRGRLMRCERCNQSGATVGCCLTSCQSNYHFMCARSRQCVFQDDKKVYCYKHRHLISGREFEVNRRVYVDFEGISLRRKFLTGLEPDLINVMIGSLQIENLGVLTELSANKGKLFPVGFQCSRWYWSTVNPLRRCKYTCTVREVRPIVPEKPVEEMPNQGDNHTIAHSPRPIPGETSIPGIHPKSDHGARPKIPQPRRPAGGMSRPLPSPGVAQPHHILTISDLEETRGVRRHGPHSQTTGLRSHRSPPPLGPVTGPVTLRTGKNPLPTSPLFPLGATDSLINSTSSRPVGSRGSSSVRSSGNTAHCNSLFFPQSPWQEGAGNFPSQSLPFSSPVQHLPRSRLSFDLSQSDSVEVPHNFLASPEPEDFPYSSFHKDPNLSLGQEMRTELEIEETLLNEGVAMNCGEQIVVEGDDQEEFWGAAQEVQKKKTLVASLPRSAASARDDLGNTSSDEDMEHYFDFSRTIVSCPGSKDHSKSPSSPSSRPMAQLDGVDDGTESDASIATSDDAQKVNSQTQIQAKKLNDKNLPDFETASSTQPSKESSDDKRTDSSPVTISEATKDPADGSTQDAPKSFDTSQIDPLQMYSLPTFSQPPLTSITLQPVTAVQESTTLPSLEPAKLTTLSPIGDMTQTLLNVVPQNDPSLSATVSLPVYATQTQPLGSTAVSIVSSSAAISPLSGLSTHCSAAPTQVQTTSAPMILNGYSSSVQKEATAGHTISINFATPRPTIEPQQPVEVGGPNVDPTPHVLLVNRLGQIFVKNPESNTFQLPTPNSPSYNCVTQIASLLQSNALSATLDSSASKKSKSSKASGQPALPSENPPTSPAESAQAIINQAMASNYTPKWSGLRTMSPSSLVLPPGLLIEPDPPESPRSPSPQPKPVPPPRPRTHVRMKRVSSLSDRIVTKKSKVDFLQPEPVIEDEERRKPAFPSISSRASGVRIKTPTVKGVLNLDELKEDFMSVSEQDKQQAWEPVGHSTLTDWKKYSGILELKLYNFKSAASASDDEPPPSDDEGCPTNRDQPHLRFEITSDDGFSVEADTIEVAWKAVTDGVQEARAIARLRPLTFQWLSGPRMLGLVHDALVFLLEQLEGAHRCQRHSFRFFKQFSQEDDLPVNPSGCARSELYLRKSTFDMFNFLASQHRQLPDIGPYDDEEDEVLLKSTRRATSLELPMAMRFRHLKKTSKEAVGVYRSAIHGRGLFCKRNIEAGEMVIEYAGIVIRSVLTDKREKYYDGKGIGCYMFRIDDFDVVDATMHGNAARFINHSCEPNCYSRVINVEGRKHIVIFALRKIYRGEELTYDYKFPIEDASNKLNCNCGARRCRRFLN</sequence>
<dbReference type="FunFam" id="3.30.40.10:FF:000071">
    <property type="entry name" value="Histone-lysine N-methyltransferase"/>
    <property type="match status" value="1"/>
</dbReference>
<feature type="compositionally biased region" description="Polar residues" evidence="18">
    <location>
        <begin position="308"/>
        <end position="321"/>
    </location>
</feature>
<feature type="compositionally biased region" description="Polar residues" evidence="18">
    <location>
        <begin position="1887"/>
        <end position="1898"/>
    </location>
</feature>
<reference evidence="24" key="1">
    <citation type="submission" date="2025-08" db="UniProtKB">
        <authorList>
            <consortium name="Ensembl"/>
        </authorList>
    </citation>
    <scope>IDENTIFICATION</scope>
</reference>
<feature type="compositionally biased region" description="Basic and acidic residues" evidence="18">
    <location>
        <begin position="264"/>
        <end position="279"/>
    </location>
</feature>
<keyword evidence="5" id="KW-0479">Metal-binding</keyword>
<evidence type="ECO:0000256" key="8">
    <source>
        <dbReference type="ARBA" id="ARBA00022833"/>
    </source>
</evidence>
<dbReference type="PROSITE" id="PS51058">
    <property type="entry name" value="ZF_CXXC"/>
    <property type="match status" value="1"/>
</dbReference>
<dbReference type="GO" id="GO:0035097">
    <property type="term" value="C:histone methyltransferase complex"/>
    <property type="evidence" value="ECO:0007669"/>
    <property type="project" value="TreeGrafter"/>
</dbReference>
<dbReference type="SMART" id="SM00542">
    <property type="entry name" value="FYRC"/>
    <property type="match status" value="1"/>
</dbReference>
<evidence type="ECO:0000256" key="6">
    <source>
        <dbReference type="ARBA" id="ARBA00022737"/>
    </source>
</evidence>
<comment type="catalytic activity">
    <reaction evidence="16">
        <text>L-lysyl(4)-[histone H3] + S-adenosyl-L-methionine = N(6)-methyl-L-lysyl(4)-[histone H3] + S-adenosyl-L-homocysteine + H(+)</text>
        <dbReference type="Rhea" id="RHEA:60264"/>
        <dbReference type="Rhea" id="RHEA-COMP:15543"/>
        <dbReference type="Rhea" id="RHEA-COMP:15547"/>
        <dbReference type="ChEBI" id="CHEBI:15378"/>
        <dbReference type="ChEBI" id="CHEBI:29969"/>
        <dbReference type="ChEBI" id="CHEBI:57856"/>
        <dbReference type="ChEBI" id="CHEBI:59789"/>
        <dbReference type="ChEBI" id="CHEBI:61929"/>
        <dbReference type="EC" id="2.1.1.364"/>
    </reaction>
    <physiologicalReaction direction="left-to-right" evidence="16">
        <dbReference type="Rhea" id="RHEA:60265"/>
    </physiologicalReaction>
</comment>
<dbReference type="EC" id="2.1.1.364" evidence="15"/>
<keyword evidence="6" id="KW-0677">Repeat</keyword>
<dbReference type="PROSITE" id="PS50280">
    <property type="entry name" value="SET"/>
    <property type="match status" value="1"/>
</dbReference>
<evidence type="ECO:0000259" key="20">
    <source>
        <dbReference type="PROSITE" id="PS50280"/>
    </source>
</evidence>
<evidence type="ECO:0000256" key="11">
    <source>
        <dbReference type="ARBA" id="ARBA00023117"/>
    </source>
</evidence>
<dbReference type="Pfam" id="PF13771">
    <property type="entry name" value="zf-HC5HC2H"/>
    <property type="match status" value="1"/>
</dbReference>
<dbReference type="Pfam" id="PF00856">
    <property type="entry name" value="SET"/>
    <property type="match status" value="1"/>
</dbReference>
<evidence type="ECO:0000256" key="13">
    <source>
        <dbReference type="ARBA" id="ARBA00023163"/>
    </source>
</evidence>
<protein>
    <recommendedName>
        <fullName evidence="15">[histone H3]-lysine(4) N-methyltransferase</fullName>
        <ecNumber evidence="15">2.1.1.364</ecNumber>
    </recommendedName>
</protein>
<feature type="domain" description="SET" evidence="20">
    <location>
        <begin position="2505"/>
        <end position="2621"/>
    </location>
</feature>
<dbReference type="InterPro" id="IPR003616">
    <property type="entry name" value="Post-SET_dom"/>
</dbReference>
<dbReference type="Gene3D" id="3.30.40.10">
    <property type="entry name" value="Zinc/RING finger domain, C3HC4 (zinc finger)"/>
    <property type="match status" value="3"/>
</dbReference>
<feature type="region of interest" description="Disordered" evidence="18">
    <location>
        <begin position="1"/>
        <end position="43"/>
    </location>
</feature>
<proteinExistence type="predicted"/>
<dbReference type="InterPro" id="IPR003889">
    <property type="entry name" value="FYrich_C"/>
</dbReference>
<dbReference type="InterPro" id="IPR047219">
    <property type="entry name" value="KMT2A_2B_SET"/>
</dbReference>
<feature type="compositionally biased region" description="Polar residues" evidence="18">
    <location>
        <begin position="373"/>
        <end position="393"/>
    </location>
</feature>
<comment type="subcellular location">
    <subcellularLocation>
        <location evidence="1">Nucleus</location>
    </subcellularLocation>
</comment>
<feature type="domain" description="PHD-type" evidence="19">
    <location>
        <begin position="1087"/>
        <end position="1148"/>
    </location>
</feature>
<evidence type="ECO:0000256" key="7">
    <source>
        <dbReference type="ARBA" id="ARBA00022771"/>
    </source>
</evidence>
<keyword evidence="10" id="KW-0805">Transcription regulation</keyword>
<dbReference type="FunFam" id="2.170.270.10:FF:000004">
    <property type="entry name" value="Histone-lysine N-methyltransferase"/>
    <property type="match status" value="1"/>
</dbReference>
<name>A0A3Q2VAB0_HAPBU</name>
<evidence type="ECO:0000256" key="2">
    <source>
        <dbReference type="ARBA" id="ARBA00022603"/>
    </source>
</evidence>
<dbReference type="Pfam" id="PF05964">
    <property type="entry name" value="FYRN"/>
    <property type="match status" value="1"/>
</dbReference>
<evidence type="ECO:0000313" key="24">
    <source>
        <dbReference type="Ensembl" id="ENSHBUP00000004403.1"/>
    </source>
</evidence>
<dbReference type="CDD" id="cd15593">
    <property type="entry name" value="PHD3_KMT2B"/>
    <property type="match status" value="1"/>
</dbReference>
<keyword evidence="2" id="KW-0489">Methyltransferase</keyword>
<dbReference type="FunFam" id="3.30.40.10:FF:000002">
    <property type="entry name" value="Histone-lysine N-methyltransferase"/>
    <property type="match status" value="1"/>
</dbReference>
<feature type="region of interest" description="Disordered" evidence="18">
    <location>
        <begin position="2119"/>
        <end position="2147"/>
    </location>
</feature>
<dbReference type="InterPro" id="IPR019787">
    <property type="entry name" value="Znf_PHD-finger"/>
</dbReference>
<dbReference type="GO" id="GO:0032259">
    <property type="term" value="P:methylation"/>
    <property type="evidence" value="ECO:0007669"/>
    <property type="project" value="UniProtKB-KW"/>
</dbReference>
<dbReference type="PANTHER" id="PTHR45838:SF3">
    <property type="entry name" value="HISTONE-LYSINE N-METHYLTRANSFERASE 2B"/>
    <property type="match status" value="1"/>
</dbReference>
<dbReference type="PANTHER" id="PTHR45838">
    <property type="entry name" value="HISTONE-LYSINE-N-METHYLTRANSFERASE 2 KMT2 FAMILY MEMBER"/>
    <property type="match status" value="1"/>
</dbReference>
<feature type="compositionally biased region" description="Polar residues" evidence="18">
    <location>
        <begin position="856"/>
        <end position="866"/>
    </location>
</feature>
<feature type="compositionally biased region" description="Pro residues" evidence="18">
    <location>
        <begin position="2189"/>
        <end position="2206"/>
    </location>
</feature>
<dbReference type="InterPro" id="IPR013083">
    <property type="entry name" value="Znf_RING/FYVE/PHD"/>
</dbReference>
<dbReference type="Pfam" id="PF05965">
    <property type="entry name" value="FYRC"/>
    <property type="match status" value="1"/>
</dbReference>
<accession>A0A3Q2VAB0</accession>
<dbReference type="Pfam" id="PF00628">
    <property type="entry name" value="PHD"/>
    <property type="match status" value="1"/>
</dbReference>